<dbReference type="Gene3D" id="3.30.40.10">
    <property type="entry name" value="Zinc/RING finger domain, C3HC4 (zinc finger)"/>
    <property type="match status" value="1"/>
</dbReference>
<dbReference type="OrthoDB" id="6105938at2759"/>
<dbReference type="GO" id="GO:0006275">
    <property type="term" value="P:regulation of DNA replication"/>
    <property type="evidence" value="ECO:0007669"/>
    <property type="project" value="InterPro"/>
</dbReference>
<dbReference type="InterPro" id="IPR039209">
    <property type="entry name" value="OBI1"/>
</dbReference>
<evidence type="ECO:0000313" key="8">
    <source>
        <dbReference type="EMBL" id="ESO99960.1"/>
    </source>
</evidence>
<feature type="compositionally biased region" description="Low complexity" evidence="6">
    <location>
        <begin position="539"/>
        <end position="552"/>
    </location>
</feature>
<dbReference type="InterPro" id="IPR013083">
    <property type="entry name" value="Znf_RING/FYVE/PHD"/>
</dbReference>
<dbReference type="RefSeq" id="XP_009049399.1">
    <property type="nucleotide sequence ID" value="XM_009051151.1"/>
</dbReference>
<dbReference type="Proteomes" id="UP000030746">
    <property type="component" value="Unassembled WGS sequence"/>
</dbReference>
<feature type="compositionally biased region" description="Polar residues" evidence="6">
    <location>
        <begin position="553"/>
        <end position="567"/>
    </location>
</feature>
<dbReference type="InterPro" id="IPR018957">
    <property type="entry name" value="Znf_C3HC4_RING-type"/>
</dbReference>
<reference evidence="8 9" key="1">
    <citation type="journal article" date="2013" name="Nature">
        <title>Insights into bilaterian evolution from three spiralian genomes.</title>
        <authorList>
            <person name="Simakov O."/>
            <person name="Marletaz F."/>
            <person name="Cho S.J."/>
            <person name="Edsinger-Gonzales E."/>
            <person name="Havlak P."/>
            <person name="Hellsten U."/>
            <person name="Kuo D.H."/>
            <person name="Larsson T."/>
            <person name="Lv J."/>
            <person name="Arendt D."/>
            <person name="Savage R."/>
            <person name="Osoegawa K."/>
            <person name="de Jong P."/>
            <person name="Grimwood J."/>
            <person name="Chapman J.A."/>
            <person name="Shapiro H."/>
            <person name="Aerts A."/>
            <person name="Otillar R.P."/>
            <person name="Terry A.Y."/>
            <person name="Boore J.L."/>
            <person name="Grigoriev I.V."/>
            <person name="Lindberg D.R."/>
            <person name="Seaver E.C."/>
            <person name="Weisblat D.A."/>
            <person name="Putnam N.H."/>
            <person name="Rokhsar D.S."/>
        </authorList>
    </citation>
    <scope>NUCLEOTIDE SEQUENCE [LARGE SCALE GENOMIC DNA]</scope>
</reference>
<dbReference type="InterPro" id="IPR001841">
    <property type="entry name" value="Znf_RING"/>
</dbReference>
<evidence type="ECO:0000256" key="2">
    <source>
        <dbReference type="ARBA" id="ARBA00022771"/>
    </source>
</evidence>
<keyword evidence="9" id="KW-1185">Reference proteome</keyword>
<feature type="compositionally biased region" description="Polar residues" evidence="6">
    <location>
        <begin position="925"/>
        <end position="939"/>
    </location>
</feature>
<dbReference type="GeneID" id="20237637"/>
<dbReference type="KEGG" id="lgi:LOTGIDRAFT_158127"/>
<name>V4AY39_LOTGI</name>
<dbReference type="EMBL" id="KB200869">
    <property type="protein sequence ID" value="ESO99960.1"/>
    <property type="molecule type" value="Genomic_DNA"/>
</dbReference>
<evidence type="ECO:0000256" key="3">
    <source>
        <dbReference type="ARBA" id="ARBA00022833"/>
    </source>
</evidence>
<feature type="compositionally biased region" description="Polar residues" evidence="6">
    <location>
        <begin position="896"/>
        <end position="917"/>
    </location>
</feature>
<feature type="region of interest" description="Disordered" evidence="6">
    <location>
        <begin position="529"/>
        <end position="568"/>
    </location>
</feature>
<dbReference type="AlphaFoldDB" id="V4AY39"/>
<feature type="coiled-coil region" evidence="5">
    <location>
        <begin position="95"/>
        <end position="129"/>
    </location>
</feature>
<feature type="compositionally biased region" description="Basic and acidic residues" evidence="6">
    <location>
        <begin position="361"/>
        <end position="378"/>
    </location>
</feature>
<gene>
    <name evidence="8" type="ORF">LOTGIDRAFT_158127</name>
</gene>
<dbReference type="CDD" id="cd16562">
    <property type="entry name" value="RING-HC_RNF219"/>
    <property type="match status" value="1"/>
</dbReference>
<evidence type="ECO:0000259" key="7">
    <source>
        <dbReference type="PROSITE" id="PS50089"/>
    </source>
</evidence>
<protein>
    <recommendedName>
        <fullName evidence="7">RING-type domain-containing protein</fullName>
    </recommendedName>
</protein>
<dbReference type="GO" id="GO:0006513">
    <property type="term" value="P:protein monoubiquitination"/>
    <property type="evidence" value="ECO:0007669"/>
    <property type="project" value="InterPro"/>
</dbReference>
<keyword evidence="1" id="KW-0479">Metal-binding</keyword>
<feature type="compositionally biased region" description="Low complexity" evidence="6">
    <location>
        <begin position="882"/>
        <end position="895"/>
    </location>
</feature>
<proteinExistence type="predicted"/>
<dbReference type="HOGENOM" id="CLU_305714_0_0_1"/>
<organism evidence="8 9">
    <name type="scientific">Lottia gigantea</name>
    <name type="common">Giant owl limpet</name>
    <dbReference type="NCBI Taxonomy" id="225164"/>
    <lineage>
        <taxon>Eukaryota</taxon>
        <taxon>Metazoa</taxon>
        <taxon>Spiralia</taxon>
        <taxon>Lophotrochozoa</taxon>
        <taxon>Mollusca</taxon>
        <taxon>Gastropoda</taxon>
        <taxon>Patellogastropoda</taxon>
        <taxon>Lottioidea</taxon>
        <taxon>Lottiidae</taxon>
        <taxon>Lottia</taxon>
    </lineage>
</organism>
<evidence type="ECO:0000256" key="5">
    <source>
        <dbReference type="SAM" id="Coils"/>
    </source>
</evidence>
<dbReference type="PANTHER" id="PTHR14609">
    <property type="entry name" value="RING FINGER PROTEIN 219"/>
    <property type="match status" value="1"/>
</dbReference>
<dbReference type="STRING" id="225164.V4AY39"/>
<evidence type="ECO:0000256" key="6">
    <source>
        <dbReference type="SAM" id="MobiDB-lite"/>
    </source>
</evidence>
<feature type="compositionally biased region" description="Low complexity" evidence="6">
    <location>
        <begin position="848"/>
        <end position="861"/>
    </location>
</feature>
<feature type="region of interest" description="Disordered" evidence="6">
    <location>
        <begin position="769"/>
        <end position="812"/>
    </location>
</feature>
<dbReference type="GO" id="GO:0008270">
    <property type="term" value="F:zinc ion binding"/>
    <property type="evidence" value="ECO:0007669"/>
    <property type="project" value="UniProtKB-KW"/>
</dbReference>
<evidence type="ECO:0000313" key="9">
    <source>
        <dbReference type="Proteomes" id="UP000030746"/>
    </source>
</evidence>
<dbReference type="InterPro" id="IPR035691">
    <property type="entry name" value="OBI1_RING-HC"/>
</dbReference>
<dbReference type="PROSITE" id="PS50089">
    <property type="entry name" value="ZF_RING_2"/>
    <property type="match status" value="1"/>
</dbReference>
<dbReference type="SMART" id="SM00184">
    <property type="entry name" value="RING"/>
    <property type="match status" value="1"/>
</dbReference>
<evidence type="ECO:0000256" key="4">
    <source>
        <dbReference type="PROSITE-ProRule" id="PRU00175"/>
    </source>
</evidence>
<keyword evidence="3" id="KW-0862">Zinc</keyword>
<feature type="coiled-coil region" evidence="5">
    <location>
        <begin position="153"/>
        <end position="249"/>
    </location>
</feature>
<dbReference type="GO" id="GO:0004842">
    <property type="term" value="F:ubiquitin-protein transferase activity"/>
    <property type="evidence" value="ECO:0007669"/>
    <property type="project" value="InterPro"/>
</dbReference>
<evidence type="ECO:0000256" key="1">
    <source>
        <dbReference type="ARBA" id="ARBA00022723"/>
    </source>
</evidence>
<feature type="compositionally biased region" description="Polar residues" evidence="6">
    <location>
        <begin position="772"/>
        <end position="800"/>
    </location>
</feature>
<sequence>MAAESKTRFDKQSTISFTLPISCQICLGKVKQPVLCPNNHVFCGSCMEVWLSRNQQCPSCRVDINPGNPIQQIRGGLNHFDEENERLNTNPQMRKARFELLYKEYEDEFERLEAEIQILKSENDVLRSQVKRENGYDKSKEFTHPSSVDGGQVLALTRKLQDAQKQYDRLKQEANRNKQENNELKDENVNLNRENERLRLEIVSRSPHRYGRFTVATLESKVEGYEKEIKQLNKALERSDKYIEDLQKQLELYGHKQPTDKPKLSKDYSDFNGSILDTKSEVDASKRRLFTGDGNFSQKSAYDKTDPVQFALDLYRNSTKSINSENDVATASQIKDKAYPNPESPGQRKWKKSALSGNSPQKDRTPKKVQFDLKKENDSASSFDLDRPSPLTPSTYMGKLSLLDKKSPSSARKNLNFAEFDRTSSSKSARNLELGSQESLDDTGQIKSELDELNISMTPELSDCMKLMNRAEKNVHVSKYNEESVKSKGIANFVAPVGSLVPGMTFNTIMNEYPLSVYHLSCNNDVSLSENQAPESRHSVSLSSSNPNYLSSTTAQNDNYQNQNFRNDGSRHMQINRDAQIGQVHLSASSSSFPFNPPLGSRSHPITSHLTSQQPSYHSLPLSSSMMLAYSQSNNTPLVSQSNIPPLSNKQTDINQNFSTLGLSDMVRRGQDILKTMDLKHNDVRSLTPVVSAQPHSSYTSSVSQFQPILSTRAETKSNFYDALISKSKVINGIEAPNFTKGNNFANLPKFDIPQSLIIPSPNLSAEFAADKQSNGSQPKPQNGTLHYQSKPSVDCQSKNVPPPSLPSYQSSNQNLALANGFSKSLHLSAAKPPASIPPTTISSHFFSSTGFSSSDSLPSTNPESHASTSQQQPQKPTELFQNSSQMNGNQQQTSKSAKGDNSMNSLDFSGTGNSDSFRLEAPTGNYSYVSNDLSSRGSDSFLPEPKKRLFQTDDSLDISMSPIKTSRHY</sequence>
<feature type="region of interest" description="Disordered" evidence="6">
    <location>
        <begin position="848"/>
        <end position="970"/>
    </location>
</feature>
<feature type="region of interest" description="Disordered" evidence="6">
    <location>
        <begin position="324"/>
        <end position="392"/>
    </location>
</feature>
<feature type="compositionally biased region" description="Polar residues" evidence="6">
    <location>
        <begin position="862"/>
        <end position="876"/>
    </location>
</feature>
<dbReference type="Pfam" id="PF00097">
    <property type="entry name" value="zf-C3HC4"/>
    <property type="match status" value="1"/>
</dbReference>
<dbReference type="PANTHER" id="PTHR14609:SF1">
    <property type="entry name" value="ORC UBIQUITIN LIGASE 1"/>
    <property type="match status" value="1"/>
</dbReference>
<feature type="compositionally biased region" description="Polar residues" evidence="6">
    <location>
        <begin position="324"/>
        <end position="333"/>
    </location>
</feature>
<keyword evidence="5" id="KW-0175">Coiled coil</keyword>
<keyword evidence="2 4" id="KW-0863">Zinc-finger</keyword>
<accession>V4AY39</accession>
<feature type="domain" description="RING-type" evidence="7">
    <location>
        <begin position="23"/>
        <end position="61"/>
    </location>
</feature>
<dbReference type="SUPFAM" id="SSF57850">
    <property type="entry name" value="RING/U-box"/>
    <property type="match status" value="1"/>
</dbReference>
<dbReference type="CTD" id="20237637"/>